<feature type="transmembrane region" description="Helical" evidence="6">
    <location>
        <begin position="18"/>
        <end position="45"/>
    </location>
</feature>
<dbReference type="GO" id="GO:0016491">
    <property type="term" value="F:oxidoreductase activity"/>
    <property type="evidence" value="ECO:0007669"/>
    <property type="project" value="UniProtKB-KW"/>
</dbReference>
<dbReference type="Pfam" id="PF08030">
    <property type="entry name" value="NAD_binding_6"/>
    <property type="match status" value="1"/>
</dbReference>
<dbReference type="Pfam" id="PF08022">
    <property type="entry name" value="FAD_binding_8"/>
    <property type="match status" value="1"/>
</dbReference>
<proteinExistence type="predicted"/>
<dbReference type="InterPro" id="IPR017938">
    <property type="entry name" value="Riboflavin_synthase-like_b-brl"/>
</dbReference>
<dbReference type="SFLD" id="SFLDG01168">
    <property type="entry name" value="Ferric_reductase_subgroup_(FRE"/>
    <property type="match status" value="1"/>
</dbReference>
<evidence type="ECO:0000256" key="4">
    <source>
        <dbReference type="ARBA" id="ARBA00023002"/>
    </source>
</evidence>
<feature type="transmembrane region" description="Helical" evidence="6">
    <location>
        <begin position="88"/>
        <end position="108"/>
    </location>
</feature>
<feature type="transmembrane region" description="Helical" evidence="6">
    <location>
        <begin position="279"/>
        <end position="299"/>
    </location>
</feature>
<sequence length="794" mass="91335">MENLKGEVLPSREHSSGLLLLCSILRSVLIAIAWACVLVFVFWQITFNLPTWCWVHIKGKFWEDVRLGLELRNHMMEPGYYVVYGWDALFAITCIAPPLVAAVCISLARMLPKKEMTRADYKNMVRRIFAWEIPPRRFWLWCYSGMSLSEFLLIASWIAAHFVCLWSHMTYYQGRFDAWDALGLYYNVPKSVYALDRIAIAWGWILFVDFALLFFPISHSSFLNYMFGIPFPHLIRYHRWLGHVAMWTTTAHALFYYLYWIANPEIKFLHEFFDWGQRYSINLFAGSIAWFFGLALWFTSLDWIRRKYFELFYKTHFIGFVGFIIFAQMHYYWMWACWLPGLLLYAADLAVRLCQIQNTSTAIAKGVCEEDSVVMIKLSVDKNIKLSPLQDIYVAFPDISRWQYHPFSIAKGDTISACPLDGGSQEILISMKRYGKWTAEFIDRLKNGEVLAVRLSGPFGGETSFQWRKYDVVHLYAGGIGVVPLISLLQDMLSARGAGSQDDVPKHVVLYWCARHKAEFHLLTRDMAAALQEKWLSARLFYTGEESTVPTANPSFKSSKFNVDVGREVPETTNVDAGKSSSAPAESQRCGDVMISGASSFFWDYARPIQPKSFNELETLLVIVMTWIGGWCGLVLCQSFYSEYVETYFTRPKYWQAGLFYTVLLSVTSIGLPVAVVIFPRHLYRYLRYRRDDVIQASQLASAEDVYESPDHPSVSTTRVSFNELGLEVNIEQGRPDLRTALESIIVNEKASTRVAICCAGPEVMMNDCSNLVSQLKNNDEGVYLEYHRLAYQL</sequence>
<feature type="transmembrane region" description="Helical" evidence="6">
    <location>
        <begin position="240"/>
        <end position="259"/>
    </location>
</feature>
<feature type="domain" description="FAD-binding FR-type" evidence="7">
    <location>
        <begin position="346"/>
        <end position="465"/>
    </location>
</feature>
<dbReference type="InterPro" id="IPR013112">
    <property type="entry name" value="FAD-bd_8"/>
</dbReference>
<dbReference type="AlphaFoldDB" id="A0A1Y1HVU4"/>
<dbReference type="OMA" id="CHESIHW"/>
<dbReference type="Gene3D" id="3.40.50.80">
    <property type="entry name" value="Nucleotide-binding domain of ferredoxin-NADP reductase (FNR) module"/>
    <property type="match status" value="2"/>
</dbReference>
<gene>
    <name evidence="8" type="ORF">KFL_001220040</name>
</gene>
<evidence type="ECO:0000313" key="9">
    <source>
        <dbReference type="Proteomes" id="UP000054558"/>
    </source>
</evidence>
<dbReference type="OrthoDB" id="167398at2759"/>
<accession>A0A1Y1HVU4</accession>
<feature type="transmembrane region" description="Helical" evidence="6">
    <location>
        <begin position="138"/>
        <end position="160"/>
    </location>
</feature>
<evidence type="ECO:0000256" key="1">
    <source>
        <dbReference type="ARBA" id="ARBA00004141"/>
    </source>
</evidence>
<dbReference type="PROSITE" id="PS51384">
    <property type="entry name" value="FAD_FR"/>
    <property type="match status" value="1"/>
</dbReference>
<dbReference type="Pfam" id="PF01794">
    <property type="entry name" value="Ferric_reduct"/>
    <property type="match status" value="1"/>
</dbReference>
<dbReference type="EMBL" id="DF237071">
    <property type="protein sequence ID" value="GAQ82735.1"/>
    <property type="molecule type" value="Genomic_DNA"/>
</dbReference>
<dbReference type="SUPFAM" id="SSF52343">
    <property type="entry name" value="Ferredoxin reductase-like, C-terminal NADP-linked domain"/>
    <property type="match status" value="1"/>
</dbReference>
<dbReference type="InterPro" id="IPR017927">
    <property type="entry name" value="FAD-bd_FR_type"/>
</dbReference>
<comment type="subcellular location">
    <subcellularLocation>
        <location evidence="1">Membrane</location>
        <topology evidence="1">Multi-pass membrane protein</topology>
    </subcellularLocation>
</comment>
<keyword evidence="4" id="KW-0560">Oxidoreductase</keyword>
<keyword evidence="5 6" id="KW-0472">Membrane</keyword>
<evidence type="ECO:0000313" key="8">
    <source>
        <dbReference type="EMBL" id="GAQ82735.1"/>
    </source>
</evidence>
<feature type="transmembrane region" description="Helical" evidence="6">
    <location>
        <begin position="620"/>
        <end position="641"/>
    </location>
</feature>
<evidence type="ECO:0000256" key="2">
    <source>
        <dbReference type="ARBA" id="ARBA00022692"/>
    </source>
</evidence>
<dbReference type="SUPFAM" id="SSF63380">
    <property type="entry name" value="Riboflavin synthase domain-like"/>
    <property type="match status" value="1"/>
</dbReference>
<dbReference type="PANTHER" id="PTHR11972:SF69">
    <property type="entry name" value="FERRIC REDUCTION OXIDASE 6-RELATED"/>
    <property type="match status" value="1"/>
</dbReference>
<keyword evidence="2 6" id="KW-0812">Transmembrane</keyword>
<name>A0A1Y1HVU4_KLENI</name>
<protein>
    <submittedName>
        <fullName evidence="8">Ferric reductase</fullName>
    </submittedName>
</protein>
<dbReference type="InterPro" id="IPR013130">
    <property type="entry name" value="Fe3_Rdtase_TM_dom"/>
</dbReference>
<evidence type="ECO:0000256" key="5">
    <source>
        <dbReference type="ARBA" id="ARBA00023136"/>
    </source>
</evidence>
<dbReference type="Proteomes" id="UP000054558">
    <property type="component" value="Unassembled WGS sequence"/>
</dbReference>
<reference evidence="8 9" key="1">
    <citation type="journal article" date="2014" name="Nat. Commun.">
        <title>Klebsormidium flaccidum genome reveals primary factors for plant terrestrial adaptation.</title>
        <authorList>
            <person name="Hori K."/>
            <person name="Maruyama F."/>
            <person name="Fujisawa T."/>
            <person name="Togashi T."/>
            <person name="Yamamoto N."/>
            <person name="Seo M."/>
            <person name="Sato S."/>
            <person name="Yamada T."/>
            <person name="Mori H."/>
            <person name="Tajima N."/>
            <person name="Moriyama T."/>
            <person name="Ikeuchi M."/>
            <person name="Watanabe M."/>
            <person name="Wada H."/>
            <person name="Kobayashi K."/>
            <person name="Saito M."/>
            <person name="Masuda T."/>
            <person name="Sasaki-Sekimoto Y."/>
            <person name="Mashiguchi K."/>
            <person name="Awai K."/>
            <person name="Shimojima M."/>
            <person name="Masuda S."/>
            <person name="Iwai M."/>
            <person name="Nobusawa T."/>
            <person name="Narise T."/>
            <person name="Kondo S."/>
            <person name="Saito H."/>
            <person name="Sato R."/>
            <person name="Murakawa M."/>
            <person name="Ihara Y."/>
            <person name="Oshima-Yamada Y."/>
            <person name="Ohtaka K."/>
            <person name="Satoh M."/>
            <person name="Sonobe K."/>
            <person name="Ishii M."/>
            <person name="Ohtani R."/>
            <person name="Kanamori-Sato M."/>
            <person name="Honoki R."/>
            <person name="Miyazaki D."/>
            <person name="Mochizuki H."/>
            <person name="Umetsu J."/>
            <person name="Higashi K."/>
            <person name="Shibata D."/>
            <person name="Kamiya Y."/>
            <person name="Sato N."/>
            <person name="Nakamura Y."/>
            <person name="Tabata S."/>
            <person name="Ida S."/>
            <person name="Kurokawa K."/>
            <person name="Ohta H."/>
        </authorList>
    </citation>
    <scope>NUCLEOTIDE SEQUENCE [LARGE SCALE GENOMIC DNA]</scope>
    <source>
        <strain evidence="8 9">NIES-2285</strain>
    </source>
</reference>
<dbReference type="GO" id="GO:0005886">
    <property type="term" value="C:plasma membrane"/>
    <property type="evidence" value="ECO:0000318"/>
    <property type="project" value="GO_Central"/>
</dbReference>
<feature type="transmembrane region" description="Helical" evidence="6">
    <location>
        <begin position="661"/>
        <end position="680"/>
    </location>
</feature>
<evidence type="ECO:0000256" key="6">
    <source>
        <dbReference type="SAM" id="Phobius"/>
    </source>
</evidence>
<keyword evidence="3 6" id="KW-1133">Transmembrane helix</keyword>
<evidence type="ECO:0000256" key="3">
    <source>
        <dbReference type="ARBA" id="ARBA00022989"/>
    </source>
</evidence>
<dbReference type="SFLD" id="SFLDS00052">
    <property type="entry name" value="Ferric_Reductase_Domain"/>
    <property type="match status" value="1"/>
</dbReference>
<dbReference type="InterPro" id="IPR013121">
    <property type="entry name" value="Fe_red_NAD-bd_6"/>
</dbReference>
<dbReference type="InterPro" id="IPR050369">
    <property type="entry name" value="RBOH/FRE"/>
</dbReference>
<dbReference type="InterPro" id="IPR039261">
    <property type="entry name" value="FNR_nucleotide-bd"/>
</dbReference>
<dbReference type="CDD" id="cd06186">
    <property type="entry name" value="NOX_Duox_like_FAD_NADP"/>
    <property type="match status" value="1"/>
</dbReference>
<keyword evidence="9" id="KW-1185">Reference proteome</keyword>
<evidence type="ECO:0000259" key="7">
    <source>
        <dbReference type="PROSITE" id="PS51384"/>
    </source>
</evidence>
<dbReference type="STRING" id="105231.A0A1Y1HVU4"/>
<dbReference type="PANTHER" id="PTHR11972">
    <property type="entry name" value="NADPH OXIDASE"/>
    <property type="match status" value="1"/>
</dbReference>
<feature type="transmembrane region" description="Helical" evidence="6">
    <location>
        <begin position="199"/>
        <end position="219"/>
    </location>
</feature>
<organism evidence="8 9">
    <name type="scientific">Klebsormidium nitens</name>
    <name type="common">Green alga</name>
    <name type="synonym">Ulothrix nitens</name>
    <dbReference type="NCBI Taxonomy" id="105231"/>
    <lineage>
        <taxon>Eukaryota</taxon>
        <taxon>Viridiplantae</taxon>
        <taxon>Streptophyta</taxon>
        <taxon>Klebsormidiophyceae</taxon>
        <taxon>Klebsormidiales</taxon>
        <taxon>Klebsormidiaceae</taxon>
        <taxon>Klebsormidium</taxon>
    </lineage>
</organism>